<dbReference type="SUPFAM" id="SSF55729">
    <property type="entry name" value="Acyl-CoA N-acyltransferases (Nat)"/>
    <property type="match status" value="1"/>
</dbReference>
<dbReference type="HOGENOM" id="CLU_949495_0_0_10"/>
<reference evidence="2" key="1">
    <citation type="journal article" date="2011" name="Stand. Genomic Sci.">
        <title>Non-contiguous finished genome sequence of the opportunistic oral pathogen Prevotella multisaccharivorax type strain (PPPA20).</title>
        <authorList>
            <person name="Pati A."/>
            <person name="Gronow S."/>
            <person name="Lu M."/>
            <person name="Lapidus A."/>
            <person name="Nolan M."/>
            <person name="Lucas S."/>
            <person name="Hammon N."/>
            <person name="Deshpande S."/>
            <person name="Cheng J.F."/>
            <person name="Tapia R."/>
            <person name="Han C."/>
            <person name="Goodwin L."/>
            <person name="Pitluck S."/>
            <person name="Liolios K."/>
            <person name="Pagani I."/>
            <person name="Mavromatis K."/>
            <person name="Mikhailova N."/>
            <person name="Huntemann M."/>
            <person name="Chen A."/>
            <person name="Palaniappan K."/>
            <person name="Land M."/>
            <person name="Hauser L."/>
            <person name="Detter J.C."/>
            <person name="Brambilla E.M."/>
            <person name="Rohde M."/>
            <person name="Goker M."/>
            <person name="Woyke T."/>
            <person name="Bristow J."/>
            <person name="Eisen J.A."/>
            <person name="Markowitz V."/>
            <person name="Hugenholtz P."/>
            <person name="Kyrpides N.C."/>
            <person name="Klenk H.P."/>
            <person name="Ivanova N."/>
        </authorList>
    </citation>
    <scope>NUCLEOTIDE SEQUENCE [LARGE SCALE GENOMIC DNA]</scope>
    <source>
        <strain evidence="2">DSM 17128</strain>
    </source>
</reference>
<evidence type="ECO:0000313" key="1">
    <source>
        <dbReference type="EMBL" id="EGN56057.1"/>
    </source>
</evidence>
<dbReference type="EMBL" id="GL945017">
    <property type="protein sequence ID" value="EGN56057.1"/>
    <property type="molecule type" value="Genomic_DNA"/>
</dbReference>
<protein>
    <recommendedName>
        <fullName evidence="3">GCN5-related N-acetyltransferase</fullName>
    </recommendedName>
</protein>
<proteinExistence type="predicted"/>
<evidence type="ECO:0000313" key="2">
    <source>
        <dbReference type="Proteomes" id="UP000002772"/>
    </source>
</evidence>
<keyword evidence="2" id="KW-1185">Reference proteome</keyword>
<dbReference type="Proteomes" id="UP000002772">
    <property type="component" value="Unassembled WGS sequence"/>
</dbReference>
<dbReference type="AlphaFoldDB" id="F8NCG7"/>
<organism evidence="1 2">
    <name type="scientific">Hallella multisaccharivorax DSM 17128</name>
    <dbReference type="NCBI Taxonomy" id="688246"/>
    <lineage>
        <taxon>Bacteria</taxon>
        <taxon>Pseudomonadati</taxon>
        <taxon>Bacteroidota</taxon>
        <taxon>Bacteroidia</taxon>
        <taxon>Bacteroidales</taxon>
        <taxon>Prevotellaceae</taxon>
        <taxon>Hallella</taxon>
    </lineage>
</organism>
<sequence>MVQALYYISSIKESKYKDTIIEVISQFFYSKKLAEYQIICALCDAEVLGFVIFENKNDICILHYTYILPLYRNQNVAKNLLCKLYEVNKPLCKYIVNMLVYDNEKYGIENFWYALGFNTIAIDCLGYFIKKEDWVMGVEPRLKSFSRNNPYSMVDYQEISNTKKTQIAQYINLQSIPEHFSPVLSMEDNKGCKCYFDKNEQLIGWTIINQKNKYTIEFCCTYIVETHRNINALCSIWKMISIEIKLKNPNIKYLIFYYDVNSIKLRKLYFFFLKQCACKHFKRIVLQHEISFL</sequence>
<dbReference type="RefSeq" id="WP_007572962.1">
    <property type="nucleotide sequence ID" value="NZ_BPTS01000001.1"/>
</dbReference>
<gene>
    <name evidence="1" type="ORF">Premu_0580</name>
</gene>
<name>F8NCG7_9BACT</name>
<dbReference type="STRING" id="688246.Premu_0580"/>
<dbReference type="Gene3D" id="3.40.630.30">
    <property type="match status" value="1"/>
</dbReference>
<dbReference type="InterPro" id="IPR016181">
    <property type="entry name" value="Acyl_CoA_acyltransferase"/>
</dbReference>
<accession>F8NCG7</accession>
<evidence type="ECO:0008006" key="3">
    <source>
        <dbReference type="Google" id="ProtNLM"/>
    </source>
</evidence>